<keyword evidence="6" id="KW-1185">Reference proteome</keyword>
<dbReference type="GO" id="GO:0046920">
    <property type="term" value="F:alpha-(1-&gt;3)-fucosyltransferase activity"/>
    <property type="evidence" value="ECO:0007669"/>
    <property type="project" value="TreeGrafter"/>
</dbReference>
<comment type="similarity">
    <text evidence="1">Belongs to the glycosyltransferase 10 family.</text>
</comment>
<dbReference type="Pfam" id="PF00852">
    <property type="entry name" value="Glyco_transf_10"/>
    <property type="match status" value="1"/>
</dbReference>
<dbReference type="InterPro" id="IPR038577">
    <property type="entry name" value="GT10-like_C_sf"/>
</dbReference>
<dbReference type="InterPro" id="IPR055270">
    <property type="entry name" value="Glyco_tran_10_C"/>
</dbReference>
<dbReference type="Gene3D" id="3.40.50.11660">
    <property type="entry name" value="Glycosyl transferase family 10, C-terminal domain"/>
    <property type="match status" value="1"/>
</dbReference>
<dbReference type="GO" id="GO:0016020">
    <property type="term" value="C:membrane"/>
    <property type="evidence" value="ECO:0007669"/>
    <property type="project" value="InterPro"/>
</dbReference>
<evidence type="ECO:0000256" key="1">
    <source>
        <dbReference type="ARBA" id="ARBA00008919"/>
    </source>
</evidence>
<dbReference type="InterPro" id="IPR001503">
    <property type="entry name" value="Glyco_trans_10"/>
</dbReference>
<evidence type="ECO:0000256" key="2">
    <source>
        <dbReference type="ARBA" id="ARBA00022676"/>
    </source>
</evidence>
<sequence length="361" mass="42082">MLRINIVYQNKNMPADVLPPIDSPDGAYTVTWSRLPLAGVDAVVYFNHYTFDRRIHQRVCPDALKILYMYEPPAIDPMQYTRRVWKQFDAVLTWNTYLTESSSAFTFEAGAYFDLPYCSDYGVPMREAVDPKDREKAICQICGDKYSLSVEEIYSERRRVARWFHENASTRMDVFGRPPMEVPNYRGECGDKAEIMARYRYALCFENTWHPLWTRGYLTEKILDCMASGTIPVYYGCSNIEELVPPDCFIDYRKFNDLKELDALLLSMTDDEYAGYARRMQSFVREYNAPVRHSAFRLYETVAVVCSRPLDPKKGYPEDYAALSSFNGKLRLAAMRILLPYHRFVYPAFAMVRVAKKRITK</sequence>
<dbReference type="AlphaFoldDB" id="A0A6P1M2I6"/>
<organism evidence="5 6">
    <name type="scientific">Tichowtungia aerotolerans</name>
    <dbReference type="NCBI Taxonomy" id="2697043"/>
    <lineage>
        <taxon>Bacteria</taxon>
        <taxon>Pseudomonadati</taxon>
        <taxon>Kiritimatiellota</taxon>
        <taxon>Tichowtungiia</taxon>
        <taxon>Tichowtungiales</taxon>
        <taxon>Tichowtungiaceae</taxon>
        <taxon>Tichowtungia</taxon>
    </lineage>
</organism>
<evidence type="ECO:0000256" key="3">
    <source>
        <dbReference type="ARBA" id="ARBA00022679"/>
    </source>
</evidence>
<keyword evidence="2" id="KW-0328">Glycosyltransferase</keyword>
<gene>
    <name evidence="5" type="ORF">GT409_00865</name>
</gene>
<dbReference type="KEGG" id="taer:GT409_00865"/>
<accession>A0A6P1M2I6</accession>
<keyword evidence="3" id="KW-0808">Transferase</keyword>
<dbReference type="Proteomes" id="UP000464954">
    <property type="component" value="Chromosome"/>
</dbReference>
<evidence type="ECO:0000313" key="6">
    <source>
        <dbReference type="Proteomes" id="UP000464954"/>
    </source>
</evidence>
<reference evidence="5 6" key="1">
    <citation type="submission" date="2020-01" db="EMBL/GenBank/DDBJ databases">
        <title>Ponticoccus aerotolerans gen. nov., sp. nov., an anaerobic bacterium and proposal of Ponticoccusceae fam. nov., Ponticoccusles ord. nov. and Ponticoccuse classis nov. in the phylum Kiritimatiellaeota.</title>
        <authorList>
            <person name="Zhou L.Y."/>
            <person name="Du Z.J."/>
        </authorList>
    </citation>
    <scope>NUCLEOTIDE SEQUENCE [LARGE SCALE GENOMIC DNA]</scope>
    <source>
        <strain evidence="5 6">S-5007</strain>
    </source>
</reference>
<name>A0A6P1M2I6_9BACT</name>
<dbReference type="SUPFAM" id="SSF53756">
    <property type="entry name" value="UDP-Glycosyltransferase/glycogen phosphorylase"/>
    <property type="match status" value="1"/>
</dbReference>
<evidence type="ECO:0000313" key="5">
    <source>
        <dbReference type="EMBL" id="QHI68061.1"/>
    </source>
</evidence>
<protein>
    <recommendedName>
        <fullName evidence="4">Fucosyltransferase C-terminal domain-containing protein</fullName>
    </recommendedName>
</protein>
<dbReference type="EMBL" id="CP047593">
    <property type="protein sequence ID" value="QHI68061.1"/>
    <property type="molecule type" value="Genomic_DNA"/>
</dbReference>
<dbReference type="RefSeq" id="WP_160626095.1">
    <property type="nucleotide sequence ID" value="NZ_CP047593.1"/>
</dbReference>
<feature type="domain" description="Fucosyltransferase C-terminal" evidence="4">
    <location>
        <begin position="156"/>
        <end position="278"/>
    </location>
</feature>
<dbReference type="PANTHER" id="PTHR11929">
    <property type="entry name" value="ALPHA- 1,3 -FUCOSYLTRANSFERASE"/>
    <property type="match status" value="1"/>
</dbReference>
<dbReference type="PANTHER" id="PTHR11929:SF194">
    <property type="entry name" value="ALPHA-(1,3)-FUCOSYLTRANSFERASE 10"/>
    <property type="match status" value="1"/>
</dbReference>
<proteinExistence type="inferred from homology"/>
<evidence type="ECO:0000259" key="4">
    <source>
        <dbReference type="Pfam" id="PF00852"/>
    </source>
</evidence>